<organism evidence="1 2">
    <name type="scientific">Oedothorax gibbosus</name>
    <dbReference type="NCBI Taxonomy" id="931172"/>
    <lineage>
        <taxon>Eukaryota</taxon>
        <taxon>Metazoa</taxon>
        <taxon>Ecdysozoa</taxon>
        <taxon>Arthropoda</taxon>
        <taxon>Chelicerata</taxon>
        <taxon>Arachnida</taxon>
        <taxon>Araneae</taxon>
        <taxon>Araneomorphae</taxon>
        <taxon>Entelegynae</taxon>
        <taxon>Araneoidea</taxon>
        <taxon>Linyphiidae</taxon>
        <taxon>Erigoninae</taxon>
        <taxon>Oedothorax</taxon>
    </lineage>
</organism>
<reference evidence="1 2" key="1">
    <citation type="journal article" date="2022" name="Nat. Ecol. Evol.">
        <title>A masculinizing supergene underlies an exaggerated male reproductive morph in a spider.</title>
        <authorList>
            <person name="Hendrickx F."/>
            <person name="De Corte Z."/>
            <person name="Sonet G."/>
            <person name="Van Belleghem S.M."/>
            <person name="Kostlbacher S."/>
            <person name="Vangestel C."/>
        </authorList>
    </citation>
    <scope>NUCLEOTIDE SEQUENCE [LARGE SCALE GENOMIC DNA]</scope>
    <source>
        <strain evidence="1">W744_W776</strain>
    </source>
</reference>
<dbReference type="Proteomes" id="UP000827092">
    <property type="component" value="Unassembled WGS sequence"/>
</dbReference>
<dbReference type="EMBL" id="JAFNEN010000102">
    <property type="protein sequence ID" value="KAG8194548.1"/>
    <property type="molecule type" value="Genomic_DNA"/>
</dbReference>
<comment type="caution">
    <text evidence="1">The sequence shown here is derived from an EMBL/GenBank/DDBJ whole genome shotgun (WGS) entry which is preliminary data.</text>
</comment>
<dbReference type="AlphaFoldDB" id="A0AAV6VEW4"/>
<proteinExistence type="predicted"/>
<sequence length="94" mass="11167">MSQVPGIAAMNMFYDEDSKNFQKFFRRRINSWRTFCRSRNRLVDQDYQLTKCQDYSELASRNNQQVMNSLREILEEAGCYHVFAAAPLERMIEG</sequence>
<accession>A0AAV6VEW4</accession>
<evidence type="ECO:0000313" key="2">
    <source>
        <dbReference type="Proteomes" id="UP000827092"/>
    </source>
</evidence>
<protein>
    <submittedName>
        <fullName evidence="1">Uncharacterized protein</fullName>
    </submittedName>
</protein>
<evidence type="ECO:0000313" key="1">
    <source>
        <dbReference type="EMBL" id="KAG8194548.1"/>
    </source>
</evidence>
<keyword evidence="2" id="KW-1185">Reference proteome</keyword>
<name>A0AAV6VEW4_9ARAC</name>
<gene>
    <name evidence="1" type="ORF">JTE90_013295</name>
</gene>